<evidence type="ECO:0000256" key="11">
    <source>
        <dbReference type="SAM" id="Coils"/>
    </source>
</evidence>
<comment type="catalytic activity">
    <reaction evidence="10">
        <text>L-cysteine + L-glutamate + ATP = gamma-L-glutamyl-L-cysteine + ADP + phosphate + H(+)</text>
        <dbReference type="Rhea" id="RHEA:13285"/>
        <dbReference type="ChEBI" id="CHEBI:15378"/>
        <dbReference type="ChEBI" id="CHEBI:29985"/>
        <dbReference type="ChEBI" id="CHEBI:30616"/>
        <dbReference type="ChEBI" id="CHEBI:35235"/>
        <dbReference type="ChEBI" id="CHEBI:43474"/>
        <dbReference type="ChEBI" id="CHEBI:58173"/>
        <dbReference type="ChEBI" id="CHEBI:456216"/>
        <dbReference type="EC" id="6.3.2.2"/>
    </reaction>
</comment>
<proteinExistence type="inferred from homology"/>
<dbReference type="Gene3D" id="3.30.590.50">
    <property type="match status" value="2"/>
</dbReference>
<evidence type="ECO:0000256" key="4">
    <source>
        <dbReference type="ARBA" id="ARBA00022598"/>
    </source>
</evidence>
<dbReference type="InterPro" id="IPR014746">
    <property type="entry name" value="Gln_synth/guanido_kin_cat_dom"/>
</dbReference>
<organism evidence="12">
    <name type="scientific">Oppiella nova</name>
    <dbReference type="NCBI Taxonomy" id="334625"/>
    <lineage>
        <taxon>Eukaryota</taxon>
        <taxon>Metazoa</taxon>
        <taxon>Ecdysozoa</taxon>
        <taxon>Arthropoda</taxon>
        <taxon>Chelicerata</taxon>
        <taxon>Arachnida</taxon>
        <taxon>Acari</taxon>
        <taxon>Acariformes</taxon>
        <taxon>Sarcoptiformes</taxon>
        <taxon>Oribatida</taxon>
        <taxon>Brachypylina</taxon>
        <taxon>Oppioidea</taxon>
        <taxon>Oppiidae</taxon>
        <taxon>Oppiella</taxon>
    </lineage>
</organism>
<evidence type="ECO:0000256" key="1">
    <source>
        <dbReference type="ARBA" id="ARBA00005006"/>
    </source>
</evidence>
<accession>A0A7R9MFL8</accession>
<evidence type="ECO:0000313" key="13">
    <source>
        <dbReference type="Proteomes" id="UP000728032"/>
    </source>
</evidence>
<dbReference type="InterPro" id="IPR004308">
    <property type="entry name" value="GCS"/>
</dbReference>
<keyword evidence="13" id="KW-1185">Reference proteome</keyword>
<comment type="pathway">
    <text evidence="1 10">Sulfur metabolism; glutathione biosynthesis; glutathione from L-cysteine and L-glutamate: step 1/2.</text>
</comment>
<evidence type="ECO:0000256" key="3">
    <source>
        <dbReference type="ARBA" id="ARBA00012220"/>
    </source>
</evidence>
<keyword evidence="4 10" id="KW-0436">Ligase</keyword>
<keyword evidence="5 10" id="KW-0317">Glutathione biosynthesis</keyword>
<protein>
    <recommendedName>
        <fullName evidence="3 10">Glutamate--cysteine ligase</fullName>
        <ecNumber evidence="3 10">6.3.2.2</ecNumber>
    </recommendedName>
    <alternativeName>
        <fullName evidence="9 10">Gamma-ECS</fullName>
    </alternativeName>
    <alternativeName>
        <fullName evidence="8 10">Gamma-glutamylcysteine synthetase</fullName>
    </alternativeName>
</protein>
<sequence>MEDNGEPLDHPDNRKYAEHVRRHGIKQFIHNYNKNKDRIDRCFKWGDEIEYVIVKFDHNYQKVRLSLKPKDILEVMYEREEREGANRQVLWRPEYGSFMIEATPGQPYGHNNEGNGIKSANNLYNNVENNMRERRRDMRDMLEEDEALIALSNFPRLGCDDVTVPHSSPDPLNSSTGSIFVSDDLTNSAHPRYVKTGYNIVQRRGRKIAINIPIFKDTNTADPFIELFNDKESNRAAKADHIYLDAPVLGMGCSCLQVTMQATSIEEAFVMNDQLTPLTPIMMVLSASTPIFRGYLSDKDCRYDACSYSMDDRTHEEMGERPLKHNKYRIHKSRCAPINTYLCESNAKYNDNPIVYNKEYYDEMINAGVPQPLAQHIAYLFIRDPTITYREKLDQIDETDCDHFENIQSTNWQTMRFKPPPTNQPSIGWRVEFRPMEIQMTDFENAAYAVFVVLLSRVILKYKLNFIIPISKVDENMSEGQKRDAINRSKFWFRKDIFSSNESQNTLNNNCNYNESNKKCKIEEESYIQMTINEIINGYGQEFPGLVPLMREYVNSISLDAYTSCKVQQYIQLIADRASAKLQTNAQWIRHFVRKHNDYKYDSVTNAQWIRHFVRKHNDYKYDSVVNDTITYDLLFTLNRIQNEDLIVKEL</sequence>
<keyword evidence="7 10" id="KW-0067">ATP-binding</keyword>
<dbReference type="GO" id="GO:0004357">
    <property type="term" value="F:glutamate-cysteine ligase activity"/>
    <property type="evidence" value="ECO:0007669"/>
    <property type="project" value="UniProtKB-UniRule"/>
</dbReference>
<dbReference type="OrthoDB" id="7939818at2759"/>
<keyword evidence="11" id="KW-0175">Coiled coil</keyword>
<dbReference type="EC" id="6.3.2.2" evidence="3 10"/>
<dbReference type="GO" id="GO:0005524">
    <property type="term" value="F:ATP binding"/>
    <property type="evidence" value="ECO:0007669"/>
    <property type="project" value="UniProtKB-UniRule"/>
</dbReference>
<dbReference type="Proteomes" id="UP000728032">
    <property type="component" value="Unassembled WGS sequence"/>
</dbReference>
<evidence type="ECO:0000256" key="5">
    <source>
        <dbReference type="ARBA" id="ARBA00022684"/>
    </source>
</evidence>
<evidence type="ECO:0000256" key="6">
    <source>
        <dbReference type="ARBA" id="ARBA00022741"/>
    </source>
</evidence>
<dbReference type="UniPathway" id="UPA00142">
    <property type="reaction ID" value="UER00209"/>
</dbReference>
<dbReference type="SUPFAM" id="SSF55931">
    <property type="entry name" value="Glutamine synthetase/guanido kinase"/>
    <property type="match status" value="1"/>
</dbReference>
<name>A0A7R9MFL8_9ACAR</name>
<gene>
    <name evidence="12" type="ORF">ONB1V03_LOCUS15888</name>
</gene>
<dbReference type="PANTHER" id="PTHR11164">
    <property type="entry name" value="GLUTAMATE CYSTEINE LIGASE"/>
    <property type="match status" value="1"/>
</dbReference>
<dbReference type="GO" id="GO:0017109">
    <property type="term" value="C:glutamate-cysteine ligase complex"/>
    <property type="evidence" value="ECO:0007669"/>
    <property type="project" value="TreeGrafter"/>
</dbReference>
<dbReference type="EMBL" id="CAJPVJ010017047">
    <property type="protein sequence ID" value="CAG2176454.1"/>
    <property type="molecule type" value="Genomic_DNA"/>
</dbReference>
<feature type="non-terminal residue" evidence="12">
    <location>
        <position position="651"/>
    </location>
</feature>
<feature type="coiled-coil region" evidence="11">
    <location>
        <begin position="117"/>
        <end position="144"/>
    </location>
</feature>
<reference evidence="12" key="1">
    <citation type="submission" date="2020-11" db="EMBL/GenBank/DDBJ databases">
        <authorList>
            <person name="Tran Van P."/>
        </authorList>
    </citation>
    <scope>NUCLEOTIDE SEQUENCE</scope>
</reference>
<dbReference type="PANTHER" id="PTHR11164:SF0">
    <property type="entry name" value="GLUTAMATE--CYSTEINE LIGASE CATALYTIC SUBUNIT"/>
    <property type="match status" value="1"/>
</dbReference>
<evidence type="ECO:0000256" key="7">
    <source>
        <dbReference type="ARBA" id="ARBA00022840"/>
    </source>
</evidence>
<dbReference type="FunFam" id="3.30.590.50:FF:000007">
    <property type="entry name" value="Glutamate--cysteine ligase"/>
    <property type="match status" value="1"/>
</dbReference>
<evidence type="ECO:0000256" key="9">
    <source>
        <dbReference type="ARBA" id="ARBA00032122"/>
    </source>
</evidence>
<evidence type="ECO:0000256" key="2">
    <source>
        <dbReference type="ARBA" id="ARBA00008100"/>
    </source>
</evidence>
<keyword evidence="6 10" id="KW-0547">Nucleotide-binding</keyword>
<dbReference type="AlphaFoldDB" id="A0A7R9MFL8"/>
<evidence type="ECO:0000256" key="8">
    <source>
        <dbReference type="ARBA" id="ARBA00030585"/>
    </source>
</evidence>
<dbReference type="FunFam" id="3.30.590.50:FF:000002">
    <property type="entry name" value="Glutamate--cysteine ligase catalytic subunit"/>
    <property type="match status" value="1"/>
</dbReference>
<evidence type="ECO:0000313" key="12">
    <source>
        <dbReference type="EMBL" id="CAD7659292.1"/>
    </source>
</evidence>
<dbReference type="Gene3D" id="1.10.8.960">
    <property type="match status" value="2"/>
</dbReference>
<comment type="similarity">
    <text evidence="2 10">Belongs to the glutamate--cysteine ligase type 3 family.</text>
</comment>
<evidence type="ECO:0000256" key="10">
    <source>
        <dbReference type="RuleBase" id="RU367135"/>
    </source>
</evidence>
<dbReference type="GO" id="GO:0006750">
    <property type="term" value="P:glutathione biosynthetic process"/>
    <property type="evidence" value="ECO:0007669"/>
    <property type="project" value="UniProtKB-UniRule"/>
</dbReference>
<dbReference type="Pfam" id="PF03074">
    <property type="entry name" value="GCS"/>
    <property type="match status" value="1"/>
</dbReference>
<dbReference type="EMBL" id="OC931872">
    <property type="protein sequence ID" value="CAD7659292.1"/>
    <property type="molecule type" value="Genomic_DNA"/>
</dbReference>